<dbReference type="VEuPathDB" id="TriTrypDB:Tbg972.3.2390"/>
<sequence length="298" mass="32962">MQPATAPYLLRSLYKDDHIISTHLNRQITNIVTALFGAHTTNCYDAQLCYLAKGIYVAFALLRGQTLGQEFCDLLPVTGSNPPRLVGMRRKLLLATFLALEPAVVFQFAVRLFPRLPPHDVVSNVSKCTLMMLMLLETYGTLAHRFLRVRYLSLVPSGALQNGEGAPRTYLKLGFVLMLELLIRLWRAVAEWRGNRGAGEQNEEGGAAGRGEDDSDTADEHASVPGKCMLCLGNRKQPTATLCGHIFCWRCLSEWIKSNTQGAICPFCRRQITVNSLVPLYFYVAKEPPVADGDSGAS</sequence>
<evidence type="ECO:0000256" key="14">
    <source>
        <dbReference type="ARBA" id="ARBA00022927"/>
    </source>
</evidence>
<dbReference type="SMART" id="SM00184">
    <property type="entry name" value="RING"/>
    <property type="match status" value="1"/>
</dbReference>
<dbReference type="InterPro" id="IPR013083">
    <property type="entry name" value="Znf_RING/FYVE/PHD"/>
</dbReference>
<dbReference type="PANTHER" id="PTHR23350:SF0">
    <property type="entry name" value="PEROXISOME BIOGENESIS FACTOR 10"/>
    <property type="match status" value="1"/>
</dbReference>
<evidence type="ECO:0000313" key="21">
    <source>
        <dbReference type="EMBL" id="CBH09901.1"/>
    </source>
</evidence>
<evidence type="ECO:0000256" key="12">
    <source>
        <dbReference type="ARBA" id="ARBA00022786"/>
    </source>
</evidence>
<dbReference type="EMBL" id="FN554966">
    <property type="protein sequence ID" value="CBH09901.1"/>
    <property type="molecule type" value="Genomic_DNA"/>
</dbReference>
<gene>
    <name evidence="21" type="ORF">TbgDal_III2390</name>
</gene>
<comment type="catalytic activity">
    <reaction evidence="1">
        <text>S-ubiquitinyl-[E2 ubiquitin-conjugating enzyme]-L-cysteine + [acceptor protein]-L-lysine = [E2 ubiquitin-conjugating enzyme]-L-cysteine + N(6)-ubiquitinyl-[acceptor protein]-L-lysine.</text>
        <dbReference type="EC" id="2.3.2.27"/>
    </reaction>
</comment>
<dbReference type="GeneID" id="23859018"/>
<keyword evidence="13" id="KW-0862">Zinc</keyword>
<evidence type="ECO:0000256" key="4">
    <source>
        <dbReference type="ARBA" id="ARBA00008704"/>
    </source>
</evidence>
<evidence type="ECO:0000256" key="1">
    <source>
        <dbReference type="ARBA" id="ARBA00000900"/>
    </source>
</evidence>
<evidence type="ECO:0000313" key="22">
    <source>
        <dbReference type="Proteomes" id="UP000002316"/>
    </source>
</evidence>
<dbReference type="GO" id="GO:0005778">
    <property type="term" value="C:peroxisomal membrane"/>
    <property type="evidence" value="ECO:0007669"/>
    <property type="project" value="UniProtKB-SubCell"/>
</dbReference>
<dbReference type="CDD" id="cd16527">
    <property type="entry name" value="RING-HC_PEX10"/>
    <property type="match status" value="1"/>
</dbReference>
<dbReference type="InterPro" id="IPR025654">
    <property type="entry name" value="PEX2/10"/>
</dbReference>
<dbReference type="GO" id="GO:0016558">
    <property type="term" value="P:protein import into peroxisome matrix"/>
    <property type="evidence" value="ECO:0007669"/>
    <property type="project" value="InterPro"/>
</dbReference>
<dbReference type="Gene3D" id="3.30.40.10">
    <property type="entry name" value="Zinc/RING finger domain, C3HC4 (zinc finger)"/>
    <property type="match status" value="1"/>
</dbReference>
<dbReference type="Proteomes" id="UP000002316">
    <property type="component" value="Chromosome 3"/>
</dbReference>
<dbReference type="KEGG" id="tbg:TbgDal_III2390"/>
<keyword evidence="14" id="KW-0653">Protein transport</keyword>
<keyword evidence="11 18" id="KW-0863">Zinc-finger</keyword>
<evidence type="ECO:0000259" key="20">
    <source>
        <dbReference type="PROSITE" id="PS50089"/>
    </source>
</evidence>
<evidence type="ECO:0000256" key="15">
    <source>
        <dbReference type="ARBA" id="ARBA00022989"/>
    </source>
</evidence>
<evidence type="ECO:0000256" key="5">
    <source>
        <dbReference type="ARBA" id="ARBA00012483"/>
    </source>
</evidence>
<evidence type="ECO:0000256" key="7">
    <source>
        <dbReference type="ARBA" id="ARBA00022593"/>
    </source>
</evidence>
<dbReference type="SUPFAM" id="SSF57850">
    <property type="entry name" value="RING/U-box"/>
    <property type="match status" value="1"/>
</dbReference>
<dbReference type="PROSITE" id="PS50089">
    <property type="entry name" value="ZF_RING_2"/>
    <property type="match status" value="1"/>
</dbReference>
<evidence type="ECO:0000256" key="2">
    <source>
        <dbReference type="ARBA" id="ARBA00004585"/>
    </source>
</evidence>
<evidence type="ECO:0000256" key="13">
    <source>
        <dbReference type="ARBA" id="ARBA00022833"/>
    </source>
</evidence>
<evidence type="ECO:0000256" key="8">
    <source>
        <dbReference type="ARBA" id="ARBA00022679"/>
    </source>
</evidence>
<keyword evidence="6" id="KW-0813">Transport</keyword>
<dbReference type="InterPro" id="IPR006845">
    <property type="entry name" value="Pex_N"/>
</dbReference>
<evidence type="ECO:0000256" key="3">
    <source>
        <dbReference type="ARBA" id="ARBA00004906"/>
    </source>
</evidence>
<evidence type="ECO:0000256" key="16">
    <source>
        <dbReference type="ARBA" id="ARBA00023136"/>
    </source>
</evidence>
<evidence type="ECO:0000256" key="11">
    <source>
        <dbReference type="ARBA" id="ARBA00022771"/>
    </source>
</evidence>
<proteinExistence type="inferred from homology"/>
<dbReference type="PROSITE" id="PS00518">
    <property type="entry name" value="ZF_RING_1"/>
    <property type="match status" value="1"/>
</dbReference>
<dbReference type="EC" id="2.3.2.27" evidence="5"/>
<comment type="pathway">
    <text evidence="3">Protein modification; protein ubiquitination.</text>
</comment>
<evidence type="ECO:0000256" key="6">
    <source>
        <dbReference type="ARBA" id="ARBA00022448"/>
    </source>
</evidence>
<keyword evidence="7" id="KW-0962">Peroxisome biogenesis</keyword>
<keyword evidence="16" id="KW-0472">Membrane</keyword>
<keyword evidence="10" id="KW-0479">Metal-binding</keyword>
<name>C9ZKD7_TRYB9</name>
<protein>
    <recommendedName>
        <fullName evidence="5">RING-type E3 ubiquitin transferase</fullName>
        <ecNumber evidence="5">2.3.2.27</ecNumber>
    </recommendedName>
</protein>
<evidence type="ECO:0000256" key="17">
    <source>
        <dbReference type="ARBA" id="ARBA00023140"/>
    </source>
</evidence>
<evidence type="ECO:0000256" key="19">
    <source>
        <dbReference type="SAM" id="MobiDB-lite"/>
    </source>
</evidence>
<dbReference type="RefSeq" id="XP_011772194.1">
    <property type="nucleotide sequence ID" value="XM_011773892.1"/>
</dbReference>
<dbReference type="Pfam" id="PF13639">
    <property type="entry name" value="zf-RING_2"/>
    <property type="match status" value="1"/>
</dbReference>
<dbReference type="Pfam" id="PF04757">
    <property type="entry name" value="Pex2_Pex12"/>
    <property type="match status" value="1"/>
</dbReference>
<feature type="domain" description="RING-type" evidence="20">
    <location>
        <begin position="228"/>
        <end position="269"/>
    </location>
</feature>
<dbReference type="GO" id="GO:0061630">
    <property type="term" value="F:ubiquitin protein ligase activity"/>
    <property type="evidence" value="ECO:0007669"/>
    <property type="project" value="UniProtKB-EC"/>
</dbReference>
<accession>C9ZKD7</accession>
<organism evidence="21 22">
    <name type="scientific">Trypanosoma brucei gambiense (strain MHOM/CI/86/DAL972)</name>
    <dbReference type="NCBI Taxonomy" id="679716"/>
    <lineage>
        <taxon>Eukaryota</taxon>
        <taxon>Discoba</taxon>
        <taxon>Euglenozoa</taxon>
        <taxon>Kinetoplastea</taxon>
        <taxon>Metakinetoplastina</taxon>
        <taxon>Trypanosomatida</taxon>
        <taxon>Trypanosomatidae</taxon>
        <taxon>Trypanosoma</taxon>
    </lineage>
</organism>
<comment type="similarity">
    <text evidence="4">Belongs to the pex2/pex10/pex12 family.</text>
</comment>
<dbReference type="InterPro" id="IPR017907">
    <property type="entry name" value="Znf_RING_CS"/>
</dbReference>
<feature type="region of interest" description="Disordered" evidence="19">
    <location>
        <begin position="197"/>
        <end position="220"/>
    </location>
</feature>
<reference evidence="22" key="1">
    <citation type="journal article" date="2010" name="PLoS Negl. Trop. Dis.">
        <title>The genome sequence of Trypanosoma brucei gambiense, causative agent of chronic human african trypanosomiasis.</title>
        <authorList>
            <person name="Jackson A.P."/>
            <person name="Sanders M."/>
            <person name="Berry A."/>
            <person name="McQuillan J."/>
            <person name="Aslett M.A."/>
            <person name="Quail M.A."/>
            <person name="Chukualim B."/>
            <person name="Capewell P."/>
            <person name="MacLeod A."/>
            <person name="Melville S.E."/>
            <person name="Gibson W."/>
            <person name="Barry J.D."/>
            <person name="Berriman M."/>
            <person name="Hertz-Fowler C."/>
        </authorList>
    </citation>
    <scope>NUCLEOTIDE SEQUENCE [LARGE SCALE GENOMIC DNA]</scope>
    <source>
        <strain evidence="22">MHOM/CI/86/DAL972</strain>
    </source>
</reference>
<dbReference type="PANTHER" id="PTHR23350">
    <property type="entry name" value="PEROXISOME ASSEMBLY PROTEIN 10"/>
    <property type="match status" value="1"/>
</dbReference>
<dbReference type="OrthoDB" id="6270329at2759"/>
<keyword evidence="12" id="KW-0833">Ubl conjugation pathway</keyword>
<dbReference type="InterPro" id="IPR001841">
    <property type="entry name" value="Znf_RING"/>
</dbReference>
<comment type="subcellular location">
    <subcellularLocation>
        <location evidence="2">Peroxisome membrane</location>
        <topology evidence="2">Multi-pass membrane protein</topology>
    </subcellularLocation>
</comment>
<keyword evidence="8" id="KW-0808">Transferase</keyword>
<keyword evidence="9" id="KW-0812">Transmembrane</keyword>
<evidence type="ECO:0000256" key="10">
    <source>
        <dbReference type="ARBA" id="ARBA00022723"/>
    </source>
</evidence>
<evidence type="ECO:0000256" key="18">
    <source>
        <dbReference type="PROSITE-ProRule" id="PRU00175"/>
    </source>
</evidence>
<dbReference type="AlphaFoldDB" id="C9ZKD7"/>
<dbReference type="GO" id="GO:0008270">
    <property type="term" value="F:zinc ion binding"/>
    <property type="evidence" value="ECO:0007669"/>
    <property type="project" value="UniProtKB-KW"/>
</dbReference>
<keyword evidence="17" id="KW-0576">Peroxisome</keyword>
<keyword evidence="15" id="KW-1133">Transmembrane helix</keyword>
<evidence type="ECO:0000256" key="9">
    <source>
        <dbReference type="ARBA" id="ARBA00022692"/>
    </source>
</evidence>